<evidence type="ECO:0000256" key="3">
    <source>
        <dbReference type="PROSITE-ProRule" id="PRU00339"/>
    </source>
</evidence>
<evidence type="ECO:0000256" key="1">
    <source>
        <dbReference type="ARBA" id="ARBA00022737"/>
    </source>
</evidence>
<feature type="chain" id="PRO_5046770044" evidence="4">
    <location>
        <begin position="26"/>
        <end position="254"/>
    </location>
</feature>
<dbReference type="InterPro" id="IPR019734">
    <property type="entry name" value="TPR_rpt"/>
</dbReference>
<dbReference type="Gene3D" id="1.25.40.10">
    <property type="entry name" value="Tetratricopeptide repeat domain"/>
    <property type="match status" value="1"/>
</dbReference>
<gene>
    <name evidence="5" type="ORF">NSPWAT_1310</name>
</gene>
<feature type="signal peptide" evidence="4">
    <location>
        <begin position="1"/>
        <end position="25"/>
    </location>
</feature>
<feature type="repeat" description="TPR" evidence="3">
    <location>
        <begin position="63"/>
        <end position="96"/>
    </location>
</feature>
<proteinExistence type="predicted"/>
<evidence type="ECO:0000313" key="5">
    <source>
        <dbReference type="EMBL" id="CAI2718169.1"/>
    </source>
</evidence>
<dbReference type="Pfam" id="PF07719">
    <property type="entry name" value="TPR_2"/>
    <property type="match status" value="1"/>
</dbReference>
<keyword evidence="6" id="KW-1185">Reference proteome</keyword>
<evidence type="ECO:0000256" key="2">
    <source>
        <dbReference type="ARBA" id="ARBA00022803"/>
    </source>
</evidence>
<dbReference type="Proteomes" id="UP001157733">
    <property type="component" value="Chromosome"/>
</dbReference>
<dbReference type="PROSITE" id="PS50005">
    <property type="entry name" value="TPR"/>
    <property type="match status" value="1"/>
</dbReference>
<accession>A0ABN8W0D0</accession>
<dbReference type="SUPFAM" id="SSF48452">
    <property type="entry name" value="TPR-like"/>
    <property type="match status" value="1"/>
</dbReference>
<organism evidence="5 6">
    <name type="scientific">Nitrospina watsonii</name>
    <dbReference type="NCBI Taxonomy" id="1323948"/>
    <lineage>
        <taxon>Bacteria</taxon>
        <taxon>Pseudomonadati</taxon>
        <taxon>Nitrospinota/Tectimicrobiota group</taxon>
        <taxon>Nitrospinota</taxon>
        <taxon>Nitrospinia</taxon>
        <taxon>Nitrospinales</taxon>
        <taxon>Nitrospinaceae</taxon>
        <taxon>Nitrospina</taxon>
    </lineage>
</organism>
<keyword evidence="2 3" id="KW-0802">TPR repeat</keyword>
<sequence length="254" mass="28543">MRHSAFKLFLFMWIVACGGPGTVSAADDAEAAIEQANALYMESRYADAIAMYETLIAEGFDNGYLHYNLGNAYFREGHLGRAILHYLKAQQRLPRDEKIEANLLFALQQTEDRMSWHVPGFLTTVFFWLKDVTLREHLWALLAVNLVLWMTQAFRVVRRTAGTQLARNIALGVLGLVLISTVARVAYDSGHRYAVVLAENVAVYAEKGSEQPILFRLHEGAAGVITKEESGWYHIILPDDSAGWVRIQDNQIGT</sequence>
<dbReference type="Gene3D" id="2.30.30.40">
    <property type="entry name" value="SH3 Domains"/>
    <property type="match status" value="1"/>
</dbReference>
<dbReference type="SMART" id="SM00028">
    <property type="entry name" value="TPR"/>
    <property type="match status" value="2"/>
</dbReference>
<reference evidence="5 6" key="1">
    <citation type="submission" date="2022-09" db="EMBL/GenBank/DDBJ databases">
        <authorList>
            <person name="Kop L."/>
        </authorList>
    </citation>
    <scope>NUCLEOTIDE SEQUENCE [LARGE SCALE GENOMIC DNA]</scope>
    <source>
        <strain evidence="5 6">347</strain>
    </source>
</reference>
<protein>
    <submittedName>
        <fullName evidence="5">BatE</fullName>
    </submittedName>
</protein>
<keyword evidence="1" id="KW-0677">Repeat</keyword>
<dbReference type="InterPro" id="IPR013105">
    <property type="entry name" value="TPR_2"/>
</dbReference>
<dbReference type="InterPro" id="IPR011990">
    <property type="entry name" value="TPR-like_helical_dom_sf"/>
</dbReference>
<name>A0ABN8W0D0_9BACT</name>
<dbReference type="RefSeq" id="WP_282011076.1">
    <property type="nucleotide sequence ID" value="NZ_OX336137.1"/>
</dbReference>
<dbReference type="EMBL" id="OX336137">
    <property type="protein sequence ID" value="CAI2718169.1"/>
    <property type="molecule type" value="Genomic_DNA"/>
</dbReference>
<evidence type="ECO:0000313" key="6">
    <source>
        <dbReference type="Proteomes" id="UP001157733"/>
    </source>
</evidence>
<keyword evidence="4" id="KW-0732">Signal</keyword>
<evidence type="ECO:0000256" key="4">
    <source>
        <dbReference type="SAM" id="SignalP"/>
    </source>
</evidence>